<dbReference type="Pfam" id="PF01497">
    <property type="entry name" value="Peripla_BP_2"/>
    <property type="match status" value="1"/>
</dbReference>
<organism evidence="3">
    <name type="scientific">Odontella aurita</name>
    <dbReference type="NCBI Taxonomy" id="265563"/>
    <lineage>
        <taxon>Eukaryota</taxon>
        <taxon>Sar</taxon>
        <taxon>Stramenopiles</taxon>
        <taxon>Ochrophyta</taxon>
        <taxon>Bacillariophyta</taxon>
        <taxon>Mediophyceae</taxon>
        <taxon>Biddulphiophycidae</taxon>
        <taxon>Eupodiscales</taxon>
        <taxon>Odontellaceae</taxon>
        <taxon>Odontella</taxon>
    </lineage>
</organism>
<dbReference type="PANTHER" id="PTHR42860:SF1">
    <property type="entry name" value="VITAMIN B12-BINDING PROTEIN"/>
    <property type="match status" value="1"/>
</dbReference>
<dbReference type="SUPFAM" id="SSF53807">
    <property type="entry name" value="Helical backbone' metal receptor"/>
    <property type="match status" value="1"/>
</dbReference>
<dbReference type="PROSITE" id="PS50983">
    <property type="entry name" value="FE_B12_PBP"/>
    <property type="match status" value="1"/>
</dbReference>
<feature type="region of interest" description="Disordered" evidence="1">
    <location>
        <begin position="1"/>
        <end position="33"/>
    </location>
</feature>
<evidence type="ECO:0000259" key="2">
    <source>
        <dbReference type="PROSITE" id="PS50983"/>
    </source>
</evidence>
<dbReference type="PROSITE" id="PS00018">
    <property type="entry name" value="EF_HAND_1"/>
    <property type="match status" value="1"/>
</dbReference>
<name>A0A7S4KA17_9STRA</name>
<feature type="domain" description="Fe/B12 periplasmic-binding" evidence="2">
    <location>
        <begin position="33"/>
        <end position="360"/>
    </location>
</feature>
<accession>A0A7S4KA17</accession>
<dbReference type="Gene3D" id="3.40.50.1980">
    <property type="entry name" value="Nitrogenase molybdenum iron protein domain"/>
    <property type="match status" value="2"/>
</dbReference>
<evidence type="ECO:0000313" key="3">
    <source>
        <dbReference type="EMBL" id="CAE2288487.1"/>
    </source>
</evidence>
<dbReference type="PANTHER" id="PTHR42860">
    <property type="entry name" value="VITAMIN B12-BINDING PROTEIN"/>
    <property type="match status" value="1"/>
</dbReference>
<dbReference type="InterPro" id="IPR051030">
    <property type="entry name" value="Vitamin_B12-ABC_binding"/>
</dbReference>
<dbReference type="InterPro" id="IPR002491">
    <property type="entry name" value="ABC_transptr_periplasmic_BD"/>
</dbReference>
<dbReference type="InterPro" id="IPR018247">
    <property type="entry name" value="EF_Hand_1_Ca_BS"/>
</dbReference>
<reference evidence="3" key="1">
    <citation type="submission" date="2021-01" db="EMBL/GenBank/DDBJ databases">
        <authorList>
            <person name="Corre E."/>
            <person name="Pelletier E."/>
            <person name="Niang G."/>
            <person name="Scheremetjew M."/>
            <person name="Finn R."/>
            <person name="Kale V."/>
            <person name="Holt S."/>
            <person name="Cochrane G."/>
            <person name="Meng A."/>
            <person name="Brown T."/>
            <person name="Cohen L."/>
        </authorList>
    </citation>
    <scope>NUCLEOTIDE SEQUENCE</scope>
    <source>
        <strain evidence="3">Isolate 1302-5</strain>
    </source>
</reference>
<feature type="compositionally biased region" description="Low complexity" evidence="1">
    <location>
        <begin position="1"/>
        <end position="26"/>
    </location>
</feature>
<proteinExistence type="predicted"/>
<evidence type="ECO:0000256" key="1">
    <source>
        <dbReference type="SAM" id="MobiDB-lite"/>
    </source>
</evidence>
<sequence length="640" mass="69835">MTTANEASPSEPSGGRGESSACSSTSSPPPSPRIVSLLPSITEILCELGLEDYIVGVTHCCDYPPSLFERTSRPPPRVVTRSDVDPYSMSQSEINERVCGSLRNGQSLYGLNGTALREICPTIIFTQSLCDVCAVSYPVVIDACAKLLGGGEGEGEGDGDDGERLNPKVISMEPTTLKETLRTFHVAAEAVGLTDAARRAEEITSHIRAGLETIRNAADGRPRPRVAFLEWHDPIFAGGHWIPDMLDMAGAEYVFPVKSGERSVGVADEHFVEFDPDFILIGPCGFGLERTVKDTLQLARTKPWWKEMSAVREGNVYALDGNSYYARPGPRLLQGTGIMAACIHGEETAKELGEELCPTEGYCQIMPGKYRHGIDDDFDPCRATIKALSAVPLLSPAVLRLHPSTPLFVAWNGVLVLVYEGFPPSLVQCKRRIEMFLGSGPGEGGLKEENFGSKWPKTTLGALDDDNNEGKVSLEELTTLRDLCARHSSRILSLPRRDADVAVRSVSAVEYECRSLEKLRSRTDLDLLPSTASPSSDDNDEFSFCSAEERERTQSVVDEWNDDLDSYLSKVNAPGSRIQSYRDASTAGGRTCAVFVDDDAMPSALRRCLGEFRRDVDVAFPGRYSWMGEGSLHCTLRSLG</sequence>
<dbReference type="AlphaFoldDB" id="A0A7S4KA17"/>
<protein>
    <recommendedName>
        <fullName evidence="2">Fe/B12 periplasmic-binding domain-containing protein</fullName>
    </recommendedName>
</protein>
<dbReference type="EMBL" id="HBKQ01061261">
    <property type="protein sequence ID" value="CAE2288487.1"/>
    <property type="molecule type" value="Transcribed_RNA"/>
</dbReference>
<gene>
    <name evidence="3" type="ORF">OAUR00152_LOCUS41755</name>
</gene>